<gene>
    <name evidence="1" type="ORF">GCM10012287_20110</name>
</gene>
<comment type="caution">
    <text evidence="1">The sequence shown here is derived from an EMBL/GenBank/DDBJ whole genome shotgun (WGS) entry which is preliminary data.</text>
</comment>
<dbReference type="Gene3D" id="3.30.420.40">
    <property type="match status" value="1"/>
</dbReference>
<keyword evidence="2" id="KW-1185">Reference proteome</keyword>
<sequence length="273" mass="28811">MTVLRPSAGNSTRNRNFPSRQLAGLAIDLGHARTRAWAPGRGLVLDTRTVTFPGPGSPGGPSVSYPLQRGSFVDPDGAARMLDRLLGRRVPRLSGLVIALTTPVLGGIAYREAARTALRVLRPRTVLTIPTAKAIALGVDAEPSRPLLIVDVGARLTEVFLLADGAVADAHRTPLGTDDLGHVPHRELTGFVVNVVGDMLRRDCSSQTLDALHDGVLVAGGGALRPEIVRDLCRQLRVPVRPAPAPHTAAVRGAAKYLQTVRAQPPEAEAPPG</sequence>
<evidence type="ECO:0000313" key="2">
    <source>
        <dbReference type="Proteomes" id="UP000631535"/>
    </source>
</evidence>
<dbReference type="Proteomes" id="UP000631535">
    <property type="component" value="Unassembled WGS sequence"/>
</dbReference>
<dbReference type="PANTHER" id="PTHR42749:SF1">
    <property type="entry name" value="CELL SHAPE-DETERMINING PROTEIN MREB"/>
    <property type="match status" value="1"/>
</dbReference>
<dbReference type="InterPro" id="IPR043129">
    <property type="entry name" value="ATPase_NBD"/>
</dbReference>
<evidence type="ECO:0008006" key="3">
    <source>
        <dbReference type="Google" id="ProtNLM"/>
    </source>
</evidence>
<dbReference type="EMBL" id="BMMP01000005">
    <property type="protein sequence ID" value="GGO47442.1"/>
    <property type="molecule type" value="Genomic_DNA"/>
</dbReference>
<organism evidence="1 2">
    <name type="scientific">Streptomyces daqingensis</name>
    <dbReference type="NCBI Taxonomy" id="1472640"/>
    <lineage>
        <taxon>Bacteria</taxon>
        <taxon>Bacillati</taxon>
        <taxon>Actinomycetota</taxon>
        <taxon>Actinomycetes</taxon>
        <taxon>Kitasatosporales</taxon>
        <taxon>Streptomycetaceae</taxon>
        <taxon>Streptomyces</taxon>
    </lineage>
</organism>
<dbReference type="PANTHER" id="PTHR42749">
    <property type="entry name" value="CELL SHAPE-DETERMINING PROTEIN MREB"/>
    <property type="match status" value="1"/>
</dbReference>
<name>A0ABQ2M6U6_9ACTN</name>
<reference evidence="2" key="1">
    <citation type="journal article" date="2019" name="Int. J. Syst. Evol. Microbiol.">
        <title>The Global Catalogue of Microorganisms (GCM) 10K type strain sequencing project: providing services to taxonomists for standard genome sequencing and annotation.</title>
        <authorList>
            <consortium name="The Broad Institute Genomics Platform"/>
            <consortium name="The Broad Institute Genome Sequencing Center for Infectious Disease"/>
            <person name="Wu L."/>
            <person name="Ma J."/>
        </authorList>
    </citation>
    <scope>NUCLEOTIDE SEQUENCE [LARGE SCALE GENOMIC DNA]</scope>
    <source>
        <strain evidence="2">CGMCC 4.7178</strain>
    </source>
</reference>
<evidence type="ECO:0000313" key="1">
    <source>
        <dbReference type="EMBL" id="GGO47442.1"/>
    </source>
</evidence>
<accession>A0ABQ2M6U6</accession>
<proteinExistence type="predicted"/>
<dbReference type="RefSeq" id="WP_189036743.1">
    <property type="nucleotide sequence ID" value="NZ_BMMP01000005.1"/>
</dbReference>
<protein>
    <recommendedName>
        <fullName evidence="3">Rod shape-determining protein MreB</fullName>
    </recommendedName>
</protein>
<dbReference type="SUPFAM" id="SSF53067">
    <property type="entry name" value="Actin-like ATPase domain"/>
    <property type="match status" value="1"/>
</dbReference>